<evidence type="ECO:0000256" key="2">
    <source>
        <dbReference type="ARBA" id="ARBA00023163"/>
    </source>
</evidence>
<keyword evidence="1" id="KW-0805">Transcription regulation</keyword>
<evidence type="ECO:0000313" key="5">
    <source>
        <dbReference type="Proteomes" id="UP000565579"/>
    </source>
</evidence>
<proteinExistence type="predicted"/>
<dbReference type="Proteomes" id="UP000565579">
    <property type="component" value="Unassembled WGS sequence"/>
</dbReference>
<dbReference type="Gene3D" id="3.40.50.880">
    <property type="match status" value="1"/>
</dbReference>
<dbReference type="InterPro" id="IPR052158">
    <property type="entry name" value="INH-QAR"/>
</dbReference>
<name>A0A7X0U1H2_9ACTN</name>
<keyword evidence="2" id="KW-0804">Transcription</keyword>
<dbReference type="CDD" id="cd03137">
    <property type="entry name" value="GATase1_AraC_1"/>
    <property type="match status" value="1"/>
</dbReference>
<sequence length="320" mass="34240">MHPHRIAFVIFDGFQSLDLAGPHEVFQQAGGYDCVIVAPASGPVHSGSGLPVHAGHAVTALRPEGIDTLIVTGGTGVHTARHDPALVGWIAAAARGAGRVASVCSGAFLLAEAGLLDGRRVTTHWARAERLAREYPAVTVEPDPIFIRDGHIWSSAGVTAGMDLALALVEEDRGRQVALDVARHLVLFLRRPGNQSQFSVGLWSMQPSSDPIRRAVTAIHADPGARHDISGLAAHAGLSPRHLQRRFTTELGIPPAAYVERVRVEAAQRALENGGDPVESIARRYGFGTAETLRRSFHRCLGVAPSDYRDRFRSTTGGPR</sequence>
<dbReference type="Pfam" id="PF12833">
    <property type="entry name" value="HTH_18"/>
    <property type="match status" value="1"/>
</dbReference>
<dbReference type="GO" id="GO:0003700">
    <property type="term" value="F:DNA-binding transcription factor activity"/>
    <property type="evidence" value="ECO:0007669"/>
    <property type="project" value="InterPro"/>
</dbReference>
<protein>
    <submittedName>
        <fullName evidence="4">Transcriptional regulator GlxA family with amidase domain</fullName>
    </submittedName>
</protein>
<dbReference type="RefSeq" id="WP_185105505.1">
    <property type="nucleotide sequence ID" value="NZ_JACHMI010000001.1"/>
</dbReference>
<dbReference type="InterPro" id="IPR009057">
    <property type="entry name" value="Homeodomain-like_sf"/>
</dbReference>
<dbReference type="SMART" id="SM00342">
    <property type="entry name" value="HTH_ARAC"/>
    <property type="match status" value="1"/>
</dbReference>
<reference evidence="4 5" key="1">
    <citation type="submission" date="2020-08" db="EMBL/GenBank/DDBJ databases">
        <title>Sequencing the genomes of 1000 actinobacteria strains.</title>
        <authorList>
            <person name="Klenk H.-P."/>
        </authorList>
    </citation>
    <scope>NUCLEOTIDE SEQUENCE [LARGE SCALE GENOMIC DNA]</scope>
    <source>
        <strain evidence="4 5">DSM 43768</strain>
    </source>
</reference>
<dbReference type="InterPro" id="IPR018060">
    <property type="entry name" value="HTH_AraC"/>
</dbReference>
<accession>A0A7X0U1H2</accession>
<dbReference type="PANTHER" id="PTHR43130:SF3">
    <property type="entry name" value="HTH-TYPE TRANSCRIPTIONAL REGULATOR RV1931C"/>
    <property type="match status" value="1"/>
</dbReference>
<dbReference type="InterPro" id="IPR029062">
    <property type="entry name" value="Class_I_gatase-like"/>
</dbReference>
<dbReference type="SUPFAM" id="SSF46689">
    <property type="entry name" value="Homeodomain-like"/>
    <property type="match status" value="2"/>
</dbReference>
<dbReference type="GO" id="GO:0043565">
    <property type="term" value="F:sequence-specific DNA binding"/>
    <property type="evidence" value="ECO:0007669"/>
    <property type="project" value="InterPro"/>
</dbReference>
<evidence type="ECO:0000313" key="4">
    <source>
        <dbReference type="EMBL" id="MBB6551429.1"/>
    </source>
</evidence>
<organism evidence="4 5">
    <name type="scientific">Nonomuraea rubra</name>
    <dbReference type="NCBI Taxonomy" id="46180"/>
    <lineage>
        <taxon>Bacteria</taxon>
        <taxon>Bacillati</taxon>
        <taxon>Actinomycetota</taxon>
        <taxon>Actinomycetes</taxon>
        <taxon>Streptosporangiales</taxon>
        <taxon>Streptosporangiaceae</taxon>
        <taxon>Nonomuraea</taxon>
    </lineage>
</organism>
<dbReference type="Gene3D" id="1.10.10.60">
    <property type="entry name" value="Homeodomain-like"/>
    <property type="match status" value="1"/>
</dbReference>
<gene>
    <name evidence="4" type="ORF">HD593_006224</name>
</gene>
<dbReference type="PROSITE" id="PS01124">
    <property type="entry name" value="HTH_ARAC_FAMILY_2"/>
    <property type="match status" value="1"/>
</dbReference>
<keyword evidence="5" id="KW-1185">Reference proteome</keyword>
<dbReference type="AlphaFoldDB" id="A0A7X0U1H2"/>
<evidence type="ECO:0000256" key="1">
    <source>
        <dbReference type="ARBA" id="ARBA00023015"/>
    </source>
</evidence>
<comment type="caution">
    <text evidence="4">The sequence shown here is derived from an EMBL/GenBank/DDBJ whole genome shotgun (WGS) entry which is preliminary data.</text>
</comment>
<dbReference type="EMBL" id="JACHMI010000001">
    <property type="protein sequence ID" value="MBB6551429.1"/>
    <property type="molecule type" value="Genomic_DNA"/>
</dbReference>
<evidence type="ECO:0000259" key="3">
    <source>
        <dbReference type="PROSITE" id="PS01124"/>
    </source>
</evidence>
<dbReference type="SUPFAM" id="SSF52317">
    <property type="entry name" value="Class I glutamine amidotransferase-like"/>
    <property type="match status" value="1"/>
</dbReference>
<dbReference type="PANTHER" id="PTHR43130">
    <property type="entry name" value="ARAC-FAMILY TRANSCRIPTIONAL REGULATOR"/>
    <property type="match status" value="1"/>
</dbReference>
<dbReference type="Pfam" id="PF01965">
    <property type="entry name" value="DJ-1_PfpI"/>
    <property type="match status" value="1"/>
</dbReference>
<feature type="domain" description="HTH araC/xylS-type" evidence="3">
    <location>
        <begin position="213"/>
        <end position="311"/>
    </location>
</feature>
<dbReference type="InterPro" id="IPR002818">
    <property type="entry name" value="DJ-1/PfpI"/>
</dbReference>